<protein>
    <submittedName>
        <fullName evidence="1">Uncharacterized protein</fullName>
    </submittedName>
</protein>
<reference evidence="1" key="1">
    <citation type="submission" date="2023-03" db="EMBL/GenBank/DDBJ databases">
        <title>Massive genome expansion in bonnet fungi (Mycena s.s.) driven by repeated elements and novel gene families across ecological guilds.</title>
        <authorList>
            <consortium name="Lawrence Berkeley National Laboratory"/>
            <person name="Harder C.B."/>
            <person name="Miyauchi S."/>
            <person name="Viragh M."/>
            <person name="Kuo A."/>
            <person name="Thoen E."/>
            <person name="Andreopoulos B."/>
            <person name="Lu D."/>
            <person name="Skrede I."/>
            <person name="Drula E."/>
            <person name="Henrissat B."/>
            <person name="Morin E."/>
            <person name="Kohler A."/>
            <person name="Barry K."/>
            <person name="LaButti K."/>
            <person name="Morin E."/>
            <person name="Salamov A."/>
            <person name="Lipzen A."/>
            <person name="Mereny Z."/>
            <person name="Hegedus B."/>
            <person name="Baldrian P."/>
            <person name="Stursova M."/>
            <person name="Weitz H."/>
            <person name="Taylor A."/>
            <person name="Grigoriev I.V."/>
            <person name="Nagy L.G."/>
            <person name="Martin F."/>
            <person name="Kauserud H."/>
        </authorList>
    </citation>
    <scope>NUCLEOTIDE SEQUENCE</scope>
    <source>
        <strain evidence="1">9144</strain>
    </source>
</reference>
<name>A0AAD6V1B2_9AGAR</name>
<keyword evidence="2" id="KW-1185">Reference proteome</keyword>
<gene>
    <name evidence="1" type="ORF">GGX14DRAFT_401234</name>
</gene>
<dbReference type="Proteomes" id="UP001219525">
    <property type="component" value="Unassembled WGS sequence"/>
</dbReference>
<evidence type="ECO:0000313" key="1">
    <source>
        <dbReference type="EMBL" id="KAJ7199631.1"/>
    </source>
</evidence>
<comment type="caution">
    <text evidence="1">The sequence shown here is derived from an EMBL/GenBank/DDBJ whole genome shotgun (WGS) entry which is preliminary data.</text>
</comment>
<proteinExistence type="predicted"/>
<dbReference type="AlphaFoldDB" id="A0AAD6V1B2"/>
<evidence type="ECO:0000313" key="2">
    <source>
        <dbReference type="Proteomes" id="UP001219525"/>
    </source>
</evidence>
<dbReference type="EMBL" id="JARJCW010000067">
    <property type="protein sequence ID" value="KAJ7199631.1"/>
    <property type="molecule type" value="Genomic_DNA"/>
</dbReference>
<sequence>MGREFMMGKRMGKPPRLQAAFEAEVMGSPFWENSGSRAHKLYIARNGVALQRCKLNARHLSIPPRSKPGGPCMLFSILIFLRPCLSVPTAASLKARVESRDRAIGDDSEGVSMKTSKVLWTRQEFTDVRECLSRLVTSVNPRIVFVTRLLFFGPAYWEKEREQRACWRSARSSHGAAWHARWAEEHLDFVPMVPHPLPGLETGTGARASLISSGYTYLFSLHAGAGARSPTRLSAAQQTTEPDCAGRMSHRAAAVVFTANARCRRLRLAPFSVARSIEARGVPPLARMRALTAPSVSPLRLRALAVSSVSSAPARTRHNRMLWVCC</sequence>
<organism evidence="1 2">
    <name type="scientific">Mycena pura</name>
    <dbReference type="NCBI Taxonomy" id="153505"/>
    <lineage>
        <taxon>Eukaryota</taxon>
        <taxon>Fungi</taxon>
        <taxon>Dikarya</taxon>
        <taxon>Basidiomycota</taxon>
        <taxon>Agaricomycotina</taxon>
        <taxon>Agaricomycetes</taxon>
        <taxon>Agaricomycetidae</taxon>
        <taxon>Agaricales</taxon>
        <taxon>Marasmiineae</taxon>
        <taxon>Mycenaceae</taxon>
        <taxon>Mycena</taxon>
    </lineage>
</organism>
<accession>A0AAD6V1B2</accession>